<dbReference type="OrthoDB" id="273067at2759"/>
<name>A0A0M9G2I8_LEPPY</name>
<evidence type="ECO:0000313" key="4">
    <source>
        <dbReference type="Proteomes" id="UP000037923"/>
    </source>
</evidence>
<organism evidence="3 4">
    <name type="scientific">Leptomonas pyrrhocoris</name>
    <name type="common">Firebug parasite</name>
    <dbReference type="NCBI Taxonomy" id="157538"/>
    <lineage>
        <taxon>Eukaryota</taxon>
        <taxon>Discoba</taxon>
        <taxon>Euglenozoa</taxon>
        <taxon>Kinetoplastea</taxon>
        <taxon>Metakinetoplastina</taxon>
        <taxon>Trypanosomatida</taxon>
        <taxon>Trypanosomatidae</taxon>
        <taxon>Leishmaniinae</taxon>
        <taxon>Leptomonas</taxon>
    </lineage>
</organism>
<dbReference type="SMART" id="SM00320">
    <property type="entry name" value="WD40"/>
    <property type="match status" value="2"/>
</dbReference>
<feature type="repeat" description="WD" evidence="1">
    <location>
        <begin position="182"/>
        <end position="221"/>
    </location>
</feature>
<dbReference type="Proteomes" id="UP000037923">
    <property type="component" value="Unassembled WGS sequence"/>
</dbReference>
<evidence type="ECO:0000256" key="2">
    <source>
        <dbReference type="SAM" id="MobiDB-lite"/>
    </source>
</evidence>
<dbReference type="VEuPathDB" id="TriTrypDB:LpyrH10_07_1090"/>
<dbReference type="InterPro" id="IPR036322">
    <property type="entry name" value="WD40_repeat_dom_sf"/>
</dbReference>
<feature type="region of interest" description="Disordered" evidence="2">
    <location>
        <begin position="332"/>
        <end position="364"/>
    </location>
</feature>
<sequence>MEAGQFAVHVLKCPFGVRGVQFTSDVNESPSATSLSFNDHYAYVSREAETNTAAPRSYAVGGTRGIQQLVATTRGVQKAPESMIAGKLNSTNAAKTQPTSFRGALPDVFSIHDKGRLLLWNSQTGALAASYAFNPAFTVNQCVVTPTCVYTTLEGSPATAGAEDETCVYAWDRLTLQPVTVLRGHEARLTALAVAPANIENVVTTDVLLATASLDGTVRLWRHHYDPEESATPDAQAKPASVNPVKTLAVLPATELGVVLGLSFIATDVLVAACSKCVLAFVRLSSVVGKEGWSSGLTNGRAPSRDSELRWQLVRSSVDPDGSTTTLHVCAPSAIESHKTSNRKTSNAPAAPTAAMPSPPLQDVRRRKNILTGSTSGYLQEWVIELGEGDGQPRPLLSPTADEEDTPPSPTAAASAARATVRGRWHNKAHAATIDCIVTDDDIVVSTSIFDGARLYHRRTGATCVITTVAVVLVLAPQLKQFIWGSVDGSVTVANYALFASGTERELQLLWTVKPHAAAIRGVCLSLTAELQWKALCIGAADGSVSVWRPASPAAPSGGVAKQHRGVAPVLSCVMDTYVADGAAAVVMTVVGLRREESGYALAVAEMPTDNAAISSVNVLPLPAAQKAADITCARLCCSAETQRKLCLFVGTRSGLLLHSVKEGPPRNQWRALGLCKWTATNATHPASITAISPLRVVPPHGAVIAVTSQGNVGTSLEMQRVLISVLRTHPGKGAVVVDEIPRWEAFVDVPTPSQGSLVSSELSINDEQPQVTVAWMKPADTTTAAEAPASNGLVVRDKRGLLVRCRFGSSATSVEKKKDAEHTWAAPEVFLKPSGAFERNFLGVAPTLDPTNTEVVVTESGESDLLCVDFATGCKHVLMKAPVRHTDLGSVICDAGTNVVRFAAARISGSAASALTQVALYDGHGKERYRVNRDGAVTVCASTAVANTRNEVTLTPMPVKASARSSPSRSNPPPACTLLAASAVDRLLFIGYDDGLLQMVDTTDMFVFMRVWVKNEVGTPHAIREVRYANGVSLVRLADDCLRVFAVPPRSILDQPMPLTVQHRRFKGLPSRTNKSRLFY</sequence>
<keyword evidence="1" id="KW-0853">WD repeat</keyword>
<dbReference type="Gene3D" id="2.130.10.10">
    <property type="entry name" value="YVTN repeat-like/Quinoprotein amine dehydrogenase"/>
    <property type="match status" value="2"/>
</dbReference>
<dbReference type="PROSITE" id="PS50082">
    <property type="entry name" value="WD_REPEATS_2"/>
    <property type="match status" value="1"/>
</dbReference>
<gene>
    <name evidence="3" type="ORF">ABB37_04302</name>
</gene>
<dbReference type="AlphaFoldDB" id="A0A0M9G2I8"/>
<dbReference type="SUPFAM" id="SSF50978">
    <property type="entry name" value="WD40 repeat-like"/>
    <property type="match status" value="1"/>
</dbReference>
<dbReference type="GeneID" id="26904593"/>
<evidence type="ECO:0000256" key="1">
    <source>
        <dbReference type="PROSITE-ProRule" id="PRU00221"/>
    </source>
</evidence>
<feature type="region of interest" description="Disordered" evidence="2">
    <location>
        <begin position="389"/>
        <end position="413"/>
    </location>
</feature>
<dbReference type="InterPro" id="IPR015943">
    <property type="entry name" value="WD40/YVTN_repeat-like_dom_sf"/>
</dbReference>
<accession>A0A0M9G2I8</accession>
<dbReference type="RefSeq" id="XP_015659336.1">
    <property type="nucleotide sequence ID" value="XM_015801935.1"/>
</dbReference>
<dbReference type="InterPro" id="IPR001680">
    <property type="entry name" value="WD40_rpt"/>
</dbReference>
<comment type="caution">
    <text evidence="3">The sequence shown here is derived from an EMBL/GenBank/DDBJ whole genome shotgun (WGS) entry which is preliminary data.</text>
</comment>
<dbReference type="Pfam" id="PF00400">
    <property type="entry name" value="WD40"/>
    <property type="match status" value="1"/>
</dbReference>
<reference evidence="3 4" key="1">
    <citation type="submission" date="2015-07" db="EMBL/GenBank/DDBJ databases">
        <title>High-quality genome of monoxenous trypanosomatid Leptomonas pyrrhocoris.</title>
        <authorList>
            <person name="Flegontov P."/>
            <person name="Butenko A."/>
            <person name="Firsov S."/>
            <person name="Vlcek C."/>
            <person name="Logacheva M.D."/>
            <person name="Field M."/>
            <person name="Filatov D."/>
            <person name="Flegontova O."/>
            <person name="Gerasimov E."/>
            <person name="Jackson A.P."/>
            <person name="Kelly S."/>
            <person name="Opperdoes F."/>
            <person name="O'Reilly A."/>
            <person name="Votypka J."/>
            <person name="Yurchenko V."/>
            <person name="Lukes J."/>
        </authorList>
    </citation>
    <scope>NUCLEOTIDE SEQUENCE [LARGE SCALE GENOMIC DNA]</scope>
    <source>
        <strain evidence="3">H10</strain>
    </source>
</reference>
<dbReference type="OMA" id="VWGTIDG"/>
<proteinExistence type="predicted"/>
<protein>
    <submittedName>
        <fullName evidence="3">Uncharacterized protein</fullName>
    </submittedName>
</protein>
<dbReference type="EMBL" id="LGTL01000007">
    <property type="protein sequence ID" value="KPA80897.1"/>
    <property type="molecule type" value="Genomic_DNA"/>
</dbReference>
<evidence type="ECO:0000313" key="3">
    <source>
        <dbReference type="EMBL" id="KPA80897.1"/>
    </source>
</evidence>
<keyword evidence="4" id="KW-1185">Reference proteome</keyword>